<dbReference type="PANTHER" id="PTHR22916:SF3">
    <property type="entry name" value="UDP-GLCNAC:BETAGAL BETA-1,3-N-ACETYLGLUCOSAMINYLTRANSFERASE-LIKE PROTEIN 1"/>
    <property type="match status" value="1"/>
</dbReference>
<dbReference type="Proteomes" id="UP000643403">
    <property type="component" value="Unassembled WGS sequence"/>
</dbReference>
<dbReference type="Pfam" id="PF00535">
    <property type="entry name" value="Glycos_transf_2"/>
    <property type="match status" value="1"/>
</dbReference>
<comment type="caution">
    <text evidence="2">The sequence shown here is derived from an EMBL/GenBank/DDBJ whole genome shotgun (WGS) entry which is preliminary data.</text>
</comment>
<accession>A0ABQ3C0P4</accession>
<name>A0ABQ3C0P4_9GAMM</name>
<dbReference type="InterPro" id="IPR001173">
    <property type="entry name" value="Glyco_trans_2-like"/>
</dbReference>
<sequence length="325" mass="36289">MAQALPSATILVIAYRNEATIAEALRSALAQTVPCEIIVSDDSGGDRTLDVAREVMAGYEGPHRVTIRGTPRNFGLCAHLTELAQLATGEILVCFAGDDASYPQRVEKLLARFAENPAAQIVGSHVDDVDATGKLLQARTRGTPESIDQRWLLRRGKLAAVLGASMAIRRTLLTEFPPLEGKVEDNMLTLRAVLAGDCHCLPDALLAYRRHDNNLGDWVFDRSGHDYAGFERRQRRILAMYREIAADQRRCLEARTDLPVDRRRLGAQLADMYALEADMREAILDRPRREWLGPLWAGFRHPGLRRKSAERALKLLFPRKVFGRG</sequence>
<dbReference type="EMBL" id="BMXY01000002">
    <property type="protein sequence ID" value="GGZ63793.1"/>
    <property type="molecule type" value="Genomic_DNA"/>
</dbReference>
<evidence type="ECO:0000313" key="3">
    <source>
        <dbReference type="Proteomes" id="UP000643403"/>
    </source>
</evidence>
<evidence type="ECO:0000259" key="1">
    <source>
        <dbReference type="Pfam" id="PF00535"/>
    </source>
</evidence>
<dbReference type="PANTHER" id="PTHR22916">
    <property type="entry name" value="GLYCOSYLTRANSFERASE"/>
    <property type="match status" value="1"/>
</dbReference>
<dbReference type="Gene3D" id="3.90.550.10">
    <property type="entry name" value="Spore Coat Polysaccharide Biosynthesis Protein SpsA, Chain A"/>
    <property type="match status" value="1"/>
</dbReference>
<protein>
    <recommendedName>
        <fullName evidence="1">Glycosyltransferase 2-like domain-containing protein</fullName>
    </recommendedName>
</protein>
<organism evidence="2 3">
    <name type="scientific">Cognatilysobacter xinjiangensis</name>
    <dbReference type="NCBI Taxonomy" id="546892"/>
    <lineage>
        <taxon>Bacteria</taxon>
        <taxon>Pseudomonadati</taxon>
        <taxon>Pseudomonadota</taxon>
        <taxon>Gammaproteobacteria</taxon>
        <taxon>Lysobacterales</taxon>
        <taxon>Lysobacteraceae</taxon>
        <taxon>Cognatilysobacter</taxon>
    </lineage>
</organism>
<dbReference type="InterPro" id="IPR029044">
    <property type="entry name" value="Nucleotide-diphossugar_trans"/>
</dbReference>
<proteinExistence type="predicted"/>
<dbReference type="RefSeq" id="WP_189448919.1">
    <property type="nucleotide sequence ID" value="NZ_BMXY01000002.1"/>
</dbReference>
<evidence type="ECO:0000313" key="2">
    <source>
        <dbReference type="EMBL" id="GGZ63793.1"/>
    </source>
</evidence>
<keyword evidence="3" id="KW-1185">Reference proteome</keyword>
<reference evidence="3" key="1">
    <citation type="journal article" date="2019" name="Int. J. Syst. Evol. Microbiol.">
        <title>The Global Catalogue of Microorganisms (GCM) 10K type strain sequencing project: providing services to taxonomists for standard genome sequencing and annotation.</title>
        <authorList>
            <consortium name="The Broad Institute Genomics Platform"/>
            <consortium name="The Broad Institute Genome Sequencing Center for Infectious Disease"/>
            <person name="Wu L."/>
            <person name="Ma J."/>
        </authorList>
    </citation>
    <scope>NUCLEOTIDE SEQUENCE [LARGE SCALE GENOMIC DNA]</scope>
    <source>
        <strain evidence="3">KCTC 22558</strain>
    </source>
</reference>
<gene>
    <name evidence="2" type="ORF">GCM10008101_16660</name>
</gene>
<dbReference type="SUPFAM" id="SSF53448">
    <property type="entry name" value="Nucleotide-diphospho-sugar transferases"/>
    <property type="match status" value="1"/>
</dbReference>
<feature type="domain" description="Glycosyltransferase 2-like" evidence="1">
    <location>
        <begin position="9"/>
        <end position="173"/>
    </location>
</feature>